<dbReference type="PATRIC" id="fig|1114963.3.peg.687"/>
<dbReference type="InterPro" id="IPR014917">
    <property type="entry name" value="DUF1800"/>
</dbReference>
<feature type="region of interest" description="Disordered" evidence="1">
    <location>
        <begin position="1"/>
        <end position="64"/>
    </location>
</feature>
<sequence length="588" mass="62425">MAARRGAASGERPGPRRAPAHGGPGPASTLSPRPAPHGGGNHAHAQAPARRGARGPAGGGPASCTAHARPGCAGCHAGARPRRRQRRTHPLGGKHRRFRCWIAAARALAAARGVDTPAAAIARTREAAMTIAIALNRFGLGARPDETLSRDPKGFLLDQFGRYEALPPAWATLPGSQAIAAGYIAERQEVRSTQGDAKQRARIDLRKDGRDILRVAANARAVSALTTPTPFVERLVHFWSNHFAISADKQTVIPFAGAFEAEAIRPHVLGRFEDMLLAVERHPAMQLFLDQAQSVGPGSAFARRATSRDPKKAPGLNENLAREIMELHTLGARTGYTQADITEFARALTGWSSVGLGRGGKVRAGAGDPGSFVFRPMLHEPGTRTIMGRSYAQQGEGQPLAILGELAAAHSTADHIATKLARHFVADEPPPALVARLSAAFRESSGDLPAVYRALVVAPESWAPTLAKFKTPWEWLISSMRGLGMSDANEIQVAGVMQQLGQPVWRPGSPAGFDDVAASWAAPDALVRRVEMAQRLTVRATGAIDPRELAPKLLPGNLAPATAQAIARAESLPTGLALLLVSPEFLRR</sequence>
<dbReference type="Proteomes" id="UP000052268">
    <property type="component" value="Unassembled WGS sequence"/>
</dbReference>
<organism evidence="2 3">
    <name type="scientific">Novosphingobium barchaimii LL02</name>
    <dbReference type="NCBI Taxonomy" id="1114963"/>
    <lineage>
        <taxon>Bacteria</taxon>
        <taxon>Pseudomonadati</taxon>
        <taxon>Pseudomonadota</taxon>
        <taxon>Alphaproteobacteria</taxon>
        <taxon>Sphingomonadales</taxon>
        <taxon>Sphingomonadaceae</taxon>
        <taxon>Novosphingobium</taxon>
    </lineage>
</organism>
<evidence type="ECO:0000256" key="1">
    <source>
        <dbReference type="SAM" id="MobiDB-lite"/>
    </source>
</evidence>
<gene>
    <name evidence="2" type="ORF">V474_08925</name>
</gene>
<evidence type="ECO:0000313" key="3">
    <source>
        <dbReference type="Proteomes" id="UP000052268"/>
    </source>
</evidence>
<evidence type="ECO:0000313" key="2">
    <source>
        <dbReference type="EMBL" id="KMS59324.1"/>
    </source>
</evidence>
<accession>A0A0J7Y5W8</accession>
<dbReference type="EMBL" id="JACU01000002">
    <property type="protein sequence ID" value="KMS59324.1"/>
    <property type="molecule type" value="Genomic_DNA"/>
</dbReference>
<proteinExistence type="predicted"/>
<dbReference type="AlphaFoldDB" id="A0A0J7Y5W8"/>
<reference evidence="2 3" key="1">
    <citation type="journal article" date="2015" name="G3 (Bethesda)">
        <title>Insights into Ongoing Evolution of the Hexachlorocyclohexane Catabolic Pathway from Comparative Genomics of Ten Sphingomonadaceae Strains.</title>
        <authorList>
            <person name="Pearce S.L."/>
            <person name="Oakeshott J.G."/>
            <person name="Pandey G."/>
        </authorList>
    </citation>
    <scope>NUCLEOTIDE SEQUENCE [LARGE SCALE GENOMIC DNA]</scope>
    <source>
        <strain evidence="2 3">LL02</strain>
    </source>
</reference>
<name>A0A0J7Y5W8_9SPHN</name>
<keyword evidence="3" id="KW-1185">Reference proteome</keyword>
<comment type="caution">
    <text evidence="2">The sequence shown here is derived from an EMBL/GenBank/DDBJ whole genome shotgun (WGS) entry which is preliminary data.</text>
</comment>
<feature type="compositionally biased region" description="Low complexity" evidence="1">
    <location>
        <begin position="1"/>
        <end position="12"/>
    </location>
</feature>
<dbReference type="Pfam" id="PF08811">
    <property type="entry name" value="DUF1800"/>
    <property type="match status" value="1"/>
</dbReference>
<protein>
    <submittedName>
        <fullName evidence="2">Uncharacterized protein</fullName>
    </submittedName>
</protein>